<evidence type="ECO:0000313" key="2">
    <source>
        <dbReference type="Proteomes" id="UP001156691"/>
    </source>
</evidence>
<proteinExistence type="predicted"/>
<name>A0ABQ5W738_9HYPH</name>
<dbReference type="Proteomes" id="UP001156691">
    <property type="component" value="Unassembled WGS sequence"/>
</dbReference>
<comment type="caution">
    <text evidence="1">The sequence shown here is derived from an EMBL/GenBank/DDBJ whole genome shotgun (WGS) entry which is preliminary data.</text>
</comment>
<dbReference type="RefSeq" id="WP_284341104.1">
    <property type="nucleotide sequence ID" value="NZ_BSNS01000012.1"/>
</dbReference>
<reference evidence="2" key="1">
    <citation type="journal article" date="2019" name="Int. J. Syst. Evol. Microbiol.">
        <title>The Global Catalogue of Microorganisms (GCM) 10K type strain sequencing project: providing services to taxonomists for standard genome sequencing and annotation.</title>
        <authorList>
            <consortium name="The Broad Institute Genomics Platform"/>
            <consortium name="The Broad Institute Genome Sequencing Center for Infectious Disease"/>
            <person name="Wu L."/>
            <person name="Ma J."/>
        </authorList>
    </citation>
    <scope>NUCLEOTIDE SEQUENCE [LARGE SCALE GENOMIC DNA]</scope>
    <source>
        <strain evidence="2">NBRC 112416</strain>
    </source>
</reference>
<accession>A0ABQ5W738</accession>
<keyword evidence="2" id="KW-1185">Reference proteome</keyword>
<sequence>MRWSARIAQGVQTMTQFVLAVLFAAAMSFLTLAASFAEAPRSNIVSLSE</sequence>
<dbReference type="EMBL" id="BSNS01000012">
    <property type="protein sequence ID" value="GLQ55687.1"/>
    <property type="molecule type" value="Genomic_DNA"/>
</dbReference>
<protein>
    <submittedName>
        <fullName evidence="1">Uncharacterized protein</fullName>
    </submittedName>
</protein>
<evidence type="ECO:0000313" key="1">
    <source>
        <dbReference type="EMBL" id="GLQ55687.1"/>
    </source>
</evidence>
<organism evidence="1 2">
    <name type="scientific">Devosia nitrariae</name>
    <dbReference type="NCBI Taxonomy" id="2071872"/>
    <lineage>
        <taxon>Bacteria</taxon>
        <taxon>Pseudomonadati</taxon>
        <taxon>Pseudomonadota</taxon>
        <taxon>Alphaproteobacteria</taxon>
        <taxon>Hyphomicrobiales</taxon>
        <taxon>Devosiaceae</taxon>
        <taxon>Devosia</taxon>
    </lineage>
</organism>
<gene>
    <name evidence="1" type="ORF">GCM10010862_29460</name>
</gene>